<dbReference type="Gene3D" id="2.60.40.1180">
    <property type="entry name" value="Golgi alpha-mannosidase II"/>
    <property type="match status" value="1"/>
</dbReference>
<dbReference type="InterPro" id="IPR027291">
    <property type="entry name" value="Glyco_hydro_38_N_sf"/>
</dbReference>
<organism evidence="5 6">
    <name type="scientific">Flavobacterium gilvum</name>
    <dbReference type="NCBI Taxonomy" id="1492737"/>
    <lineage>
        <taxon>Bacteria</taxon>
        <taxon>Pseudomonadati</taxon>
        <taxon>Bacteroidota</taxon>
        <taxon>Flavobacteriia</taxon>
        <taxon>Flavobacteriales</taxon>
        <taxon>Flavobacteriaceae</taxon>
        <taxon>Flavobacterium</taxon>
    </lineage>
</organism>
<dbReference type="InterPro" id="IPR013780">
    <property type="entry name" value="Glyco_hydro_b"/>
</dbReference>
<dbReference type="CDD" id="cd10791">
    <property type="entry name" value="GH38N_AMII_like_1"/>
    <property type="match status" value="1"/>
</dbReference>
<dbReference type="Pfam" id="PF17677">
    <property type="entry name" value="Glyco_hydro38C2"/>
    <property type="match status" value="1"/>
</dbReference>
<dbReference type="EMBL" id="CP017479">
    <property type="protein sequence ID" value="AOW10591.1"/>
    <property type="molecule type" value="Genomic_DNA"/>
</dbReference>
<feature type="domain" description="Glycoside hydrolase family 38 N-terminal" evidence="2">
    <location>
        <begin position="132"/>
        <end position="349"/>
    </location>
</feature>
<feature type="domain" description="Glycosyl hydrolases family 38 C-terminal" evidence="4">
    <location>
        <begin position="899"/>
        <end position="961"/>
    </location>
</feature>
<dbReference type="Proteomes" id="UP000175968">
    <property type="component" value="Chromosome"/>
</dbReference>
<evidence type="ECO:0000256" key="1">
    <source>
        <dbReference type="SAM" id="SignalP"/>
    </source>
</evidence>
<dbReference type="GO" id="GO:0009313">
    <property type="term" value="P:oligosaccharide catabolic process"/>
    <property type="evidence" value="ECO:0007669"/>
    <property type="project" value="TreeGrafter"/>
</dbReference>
<keyword evidence="1" id="KW-0732">Signal</keyword>
<dbReference type="Pfam" id="PF07748">
    <property type="entry name" value="Glyco_hydro_38C"/>
    <property type="match status" value="1"/>
</dbReference>
<feature type="chain" id="PRO_5042141375" evidence="1">
    <location>
        <begin position="27"/>
        <end position="970"/>
    </location>
</feature>
<dbReference type="KEGG" id="fgl:EM308_14430"/>
<dbReference type="InterPro" id="IPR011682">
    <property type="entry name" value="Glyco_hydro_38_C"/>
</dbReference>
<evidence type="ECO:0000259" key="2">
    <source>
        <dbReference type="Pfam" id="PF01074"/>
    </source>
</evidence>
<reference evidence="5 6" key="1">
    <citation type="submission" date="2016-10" db="EMBL/GenBank/DDBJ databases">
        <title>Flavobacterium gilvum sp. nov., isolated from stream water.</title>
        <authorList>
            <person name="Shin S.-K."/>
            <person name="Cho Y.-J."/>
            <person name="Yi H."/>
        </authorList>
    </citation>
    <scope>NUCLEOTIDE SEQUENCE [LARGE SCALE GENOMIC DNA]</scope>
    <source>
        <strain evidence="5 6">EM1308</strain>
    </source>
</reference>
<evidence type="ECO:0000313" key="6">
    <source>
        <dbReference type="Proteomes" id="UP000175968"/>
    </source>
</evidence>
<evidence type="ECO:0000259" key="3">
    <source>
        <dbReference type="Pfam" id="PF07748"/>
    </source>
</evidence>
<proteinExistence type="predicted"/>
<dbReference type="AlphaFoldDB" id="A0AAC9I527"/>
<keyword evidence="6" id="KW-1185">Reference proteome</keyword>
<dbReference type="InterPro" id="IPR041147">
    <property type="entry name" value="GH38_C"/>
</dbReference>
<dbReference type="Gene3D" id="2.70.98.30">
    <property type="entry name" value="Golgi alpha-mannosidase II, domain 4"/>
    <property type="match status" value="1"/>
</dbReference>
<dbReference type="RefSeq" id="WP_070261869.1">
    <property type="nucleotide sequence ID" value="NZ_CP017479.1"/>
</dbReference>
<feature type="signal peptide" evidence="1">
    <location>
        <begin position="1"/>
        <end position="26"/>
    </location>
</feature>
<dbReference type="Gene3D" id="2.60.40.2220">
    <property type="match status" value="1"/>
</dbReference>
<dbReference type="GO" id="GO:0006013">
    <property type="term" value="P:mannose metabolic process"/>
    <property type="evidence" value="ECO:0007669"/>
    <property type="project" value="InterPro"/>
</dbReference>
<dbReference type="InterPro" id="IPR000602">
    <property type="entry name" value="Glyco_hydro_38_N"/>
</dbReference>
<sequence>MVNFYKINKKTLIHLVFILASTSMFATILPTEAVECLVQPVYRFRKDKTPGREIIIKLKEGKLEGKIAVDITAGKTKETTEFLDKKEGYSELSILLPNTIGVKSDATVTIVIRQGKNIIKKTVNVPTMRHWNVYLYNHAHVDIGYTNTHKNVELLHKNNILEGIKLAEKTKTYPKGSQFVWNPEVTWPLERLWETQPEERTNVLNAIKSGFISVDASYSNTDTSVCSDEELFHLFNFSRKIQRLSGKPIDVFQQMDVPGISWGIIPVLNQQGIKYIMAWPNTDRAGFSHEGLDKKPLWWVGPDGKSKVLFLQPGQYANSGSMDKGGATGRPWFGQRDPQKVPLYIQTGDANVDFTKKLVDMEAEKYPYDFLVLSWSLWDNNPLDADIPDAVKKWNETHAYPQIIISGGHQIMEMIDKKYGDKLPVVKGDYTEFWTDGLGTAAKLAAMNRKSKEILTQSETLWSMLHPAKSAPRNEFEEAWRKIILGSEHTWCFEDPNDSYFQDAIFKVKKGYFIDAHERSIDLMDEALAPATEQANKTVPSGIAVFNTHSWNQSGTVTLSKEESGLGDKVVDDKGNPIPSQRLSTGELLFIASDVQALGSKHYRIEKGNSFSTKGCTINGTTLENSKVKVVVDEKTGNITQLIDLSTGQNFADTKVNGGLNAFRWLPGNVDAPKADTDISIKITENGPLVVELTISSKGEGCRSISRSVRLINNAKWVEINNVVDKLPLMEKDGIHFGFGFDVPQSKTRVDIPWGIMEVEKDQWAQGNRNWIAMQRWLDVSNDKKGITWCSLDAPLFEYGSMTANIALGWGWGSKAPWVKKLEPSSTIYSWVMNNHWFTNFPLTQDGPVSFRYRLMPHGEFNPLEANRFGLEQSQPLVHVLTEKDPKTKQLLTIDNEKVIVTILKQSEKEGEMIVRLRSLSDKTETAKIGFPSISPKSVNVCEIEENAGASVSNSVSILPYGMMTIKVQF</sequence>
<evidence type="ECO:0000313" key="5">
    <source>
        <dbReference type="EMBL" id="AOW10591.1"/>
    </source>
</evidence>
<evidence type="ECO:0000259" key="4">
    <source>
        <dbReference type="Pfam" id="PF17677"/>
    </source>
</evidence>
<dbReference type="SUPFAM" id="SSF88713">
    <property type="entry name" value="Glycoside hydrolase/deacetylase"/>
    <property type="match status" value="1"/>
</dbReference>
<dbReference type="InterPro" id="IPR011330">
    <property type="entry name" value="Glyco_hydro/deAcase_b/a-brl"/>
</dbReference>
<dbReference type="PANTHER" id="PTHR46017">
    <property type="entry name" value="ALPHA-MANNOSIDASE 2C1"/>
    <property type="match status" value="1"/>
</dbReference>
<dbReference type="Pfam" id="PF01074">
    <property type="entry name" value="Glyco_hydro_38N"/>
    <property type="match status" value="1"/>
</dbReference>
<gene>
    <name evidence="5" type="ORF">EM308_14430</name>
</gene>
<keyword evidence="5" id="KW-0378">Hydrolase</keyword>
<dbReference type="GO" id="GO:0030246">
    <property type="term" value="F:carbohydrate binding"/>
    <property type="evidence" value="ECO:0007669"/>
    <property type="project" value="InterPro"/>
</dbReference>
<accession>A0AAC9I527</accession>
<name>A0AAC9I527_9FLAO</name>
<dbReference type="PANTHER" id="PTHR46017:SF1">
    <property type="entry name" value="ALPHA-MANNOSIDASE 2C1"/>
    <property type="match status" value="1"/>
</dbReference>
<feature type="domain" description="Glycosyl hydrolase family 38 C-terminal" evidence="3">
    <location>
        <begin position="623"/>
        <end position="788"/>
    </location>
</feature>
<dbReference type="Gene3D" id="3.20.110.10">
    <property type="entry name" value="Glycoside hydrolase 38, N terminal domain"/>
    <property type="match status" value="1"/>
</dbReference>
<dbReference type="GO" id="GO:0004559">
    <property type="term" value="F:alpha-mannosidase activity"/>
    <property type="evidence" value="ECO:0007669"/>
    <property type="project" value="InterPro"/>
</dbReference>
<dbReference type="InterPro" id="IPR011013">
    <property type="entry name" value="Gal_mutarotase_sf_dom"/>
</dbReference>
<protein>
    <submittedName>
        <fullName evidence="5">Glycosyl hydrolase</fullName>
    </submittedName>
</protein>
<dbReference type="SUPFAM" id="SSF74650">
    <property type="entry name" value="Galactose mutarotase-like"/>
    <property type="match status" value="1"/>
</dbReference>